<dbReference type="Gene3D" id="3.40.50.620">
    <property type="entry name" value="HUPs"/>
    <property type="match status" value="2"/>
</dbReference>
<keyword evidence="16" id="KW-1185">Reference proteome</keyword>
<accession>A0A8E2B054</accession>
<dbReference type="OrthoDB" id="270728at2759"/>
<evidence type="ECO:0000256" key="9">
    <source>
        <dbReference type="ARBA" id="ARBA00022840"/>
    </source>
</evidence>
<keyword evidence="4" id="KW-0288">FMN</keyword>
<reference evidence="15 16" key="1">
    <citation type="submission" date="2016-07" db="EMBL/GenBank/DDBJ databases">
        <title>Draft genome of the white-rot fungus Obba rivulosa 3A-2.</title>
        <authorList>
            <consortium name="DOE Joint Genome Institute"/>
            <person name="Miettinen O."/>
            <person name="Riley R."/>
            <person name="Acob R."/>
            <person name="Barry K."/>
            <person name="Cullen D."/>
            <person name="De Vries R."/>
            <person name="Hainaut M."/>
            <person name="Hatakka A."/>
            <person name="Henrissat B."/>
            <person name="Hilden K."/>
            <person name="Kuo R."/>
            <person name="Labutti K."/>
            <person name="Lipzen A."/>
            <person name="Makela M.R."/>
            <person name="Sandor L."/>
            <person name="Spatafora J.W."/>
            <person name="Grigoriev I.V."/>
            <person name="Hibbett D.S."/>
        </authorList>
    </citation>
    <scope>NUCLEOTIDE SEQUENCE [LARGE SCALE GENOMIC DNA]</scope>
    <source>
        <strain evidence="15 16">3A-2</strain>
    </source>
</reference>
<evidence type="ECO:0000256" key="1">
    <source>
        <dbReference type="ARBA" id="ARBA00004726"/>
    </source>
</evidence>
<evidence type="ECO:0000256" key="10">
    <source>
        <dbReference type="ARBA" id="ARBA00031145"/>
    </source>
</evidence>
<dbReference type="PANTHER" id="PTHR23293">
    <property type="entry name" value="FAD SYNTHETASE-RELATED FMN ADENYLYLTRANSFERASE"/>
    <property type="match status" value="1"/>
</dbReference>
<dbReference type="GO" id="GO:0006747">
    <property type="term" value="P:FAD biosynthetic process"/>
    <property type="evidence" value="ECO:0007669"/>
    <property type="project" value="TreeGrafter"/>
</dbReference>
<keyword evidence="5" id="KW-0808">Transferase</keyword>
<dbReference type="SUPFAM" id="SSF52402">
    <property type="entry name" value="Adenine nucleotide alpha hydrolases-like"/>
    <property type="match status" value="1"/>
</dbReference>
<name>A0A8E2B054_9APHY</name>
<comment type="catalytic activity">
    <reaction evidence="12">
        <text>FMN + ATP + H(+) = FAD + diphosphate</text>
        <dbReference type="Rhea" id="RHEA:17237"/>
        <dbReference type="ChEBI" id="CHEBI:15378"/>
        <dbReference type="ChEBI" id="CHEBI:30616"/>
        <dbReference type="ChEBI" id="CHEBI:33019"/>
        <dbReference type="ChEBI" id="CHEBI:57692"/>
        <dbReference type="ChEBI" id="CHEBI:58210"/>
        <dbReference type="EC" id="2.7.7.2"/>
    </reaction>
</comment>
<gene>
    <name evidence="15" type="ORF">OBBRIDRAFT_826960</name>
</gene>
<evidence type="ECO:0000313" key="15">
    <source>
        <dbReference type="EMBL" id="OCH88710.1"/>
    </source>
</evidence>
<proteinExistence type="predicted"/>
<evidence type="ECO:0000256" key="6">
    <source>
        <dbReference type="ARBA" id="ARBA00022695"/>
    </source>
</evidence>
<keyword evidence="6" id="KW-0548">Nucleotidyltransferase</keyword>
<evidence type="ECO:0000256" key="4">
    <source>
        <dbReference type="ARBA" id="ARBA00022643"/>
    </source>
</evidence>
<dbReference type="InterPro" id="IPR014729">
    <property type="entry name" value="Rossmann-like_a/b/a_fold"/>
</dbReference>
<dbReference type="GO" id="GO:0003919">
    <property type="term" value="F:FMN adenylyltransferase activity"/>
    <property type="evidence" value="ECO:0007669"/>
    <property type="project" value="UniProtKB-EC"/>
</dbReference>
<dbReference type="CDD" id="cd23948">
    <property type="entry name" value="FAD_synthase"/>
    <property type="match status" value="1"/>
</dbReference>
<protein>
    <recommendedName>
        <fullName evidence="2">FAD synthase</fullName>
        <ecNumber evidence="2">2.7.7.2</ecNumber>
    </recommendedName>
    <alternativeName>
        <fullName evidence="10">FAD pyrophosphorylase</fullName>
    </alternativeName>
    <alternativeName>
        <fullName evidence="11">FMN adenylyltransferase</fullName>
    </alternativeName>
</protein>
<dbReference type="Pfam" id="PF01507">
    <property type="entry name" value="PAPS_reduct"/>
    <property type="match status" value="1"/>
</dbReference>
<dbReference type="InterPro" id="IPR002500">
    <property type="entry name" value="PAPS_reduct_dom"/>
</dbReference>
<evidence type="ECO:0000256" key="5">
    <source>
        <dbReference type="ARBA" id="ARBA00022679"/>
    </source>
</evidence>
<keyword evidence="7" id="KW-0547">Nucleotide-binding</keyword>
<keyword evidence="3" id="KW-0285">Flavoprotein</keyword>
<evidence type="ECO:0000256" key="3">
    <source>
        <dbReference type="ARBA" id="ARBA00022630"/>
    </source>
</evidence>
<dbReference type="AlphaFoldDB" id="A0A8E2B054"/>
<keyword evidence="15" id="KW-0378">Hydrolase</keyword>
<organism evidence="15 16">
    <name type="scientific">Obba rivulosa</name>
    <dbReference type="NCBI Taxonomy" id="1052685"/>
    <lineage>
        <taxon>Eukaryota</taxon>
        <taxon>Fungi</taxon>
        <taxon>Dikarya</taxon>
        <taxon>Basidiomycota</taxon>
        <taxon>Agaricomycotina</taxon>
        <taxon>Agaricomycetes</taxon>
        <taxon>Polyporales</taxon>
        <taxon>Gelatoporiaceae</taxon>
        <taxon>Obba</taxon>
    </lineage>
</organism>
<evidence type="ECO:0000313" key="16">
    <source>
        <dbReference type="Proteomes" id="UP000250043"/>
    </source>
</evidence>
<feature type="compositionally biased region" description="Polar residues" evidence="13">
    <location>
        <begin position="117"/>
        <end position="133"/>
    </location>
</feature>
<sequence length="450" mass="48030">MTAADFQAISRTVYALAGSSNALAPLVKEALGVIDEALDKFGRDHVSLSFNGGKDCTVLLHLLAASIGRIDQSPTPSKPVAAVYIPVPSSFPQLEAFVDRTAKAFHLDLFTCPSSSTSHKPVETVTSPATPHTSGANGGHGGSGAAKVEKVKRARGGEGMRMALECYKARLPHIEAILIGTRRSDPHGATLSHSTPTDPGWPRFERINPIINWSYADVWAYLRQFKVPYCSLYDEGYTSLGSTYNTFPNPALLIQPVCAHIRPPASSSKPVVVRIQPNGTLAASVPHTPPPADASASGTSPLAPRRPALPTLPDNLQILTKGDPLRACYADTPAPSLPDNLQNLPADLERLALQGDPQRACYADCGGCGGAPASVRLPSLPDDLQLLNKGDPLRVCYADPDEPDKPDVVSAEKDRVCTAEWCSCEPRYRPAYELQDGSLERAGRATTTRS</sequence>
<evidence type="ECO:0000256" key="8">
    <source>
        <dbReference type="ARBA" id="ARBA00022827"/>
    </source>
</evidence>
<evidence type="ECO:0000256" key="11">
    <source>
        <dbReference type="ARBA" id="ARBA00031871"/>
    </source>
</evidence>
<evidence type="ECO:0000256" key="12">
    <source>
        <dbReference type="ARBA" id="ARBA00049494"/>
    </source>
</evidence>
<evidence type="ECO:0000256" key="7">
    <source>
        <dbReference type="ARBA" id="ARBA00022741"/>
    </source>
</evidence>
<feature type="domain" description="Phosphoadenosine phosphosulphate reductase" evidence="14">
    <location>
        <begin position="46"/>
        <end position="246"/>
    </location>
</feature>
<dbReference type="EMBL" id="KV722445">
    <property type="protein sequence ID" value="OCH88710.1"/>
    <property type="molecule type" value="Genomic_DNA"/>
</dbReference>
<dbReference type="GO" id="GO:0005524">
    <property type="term" value="F:ATP binding"/>
    <property type="evidence" value="ECO:0007669"/>
    <property type="project" value="UniProtKB-KW"/>
</dbReference>
<comment type="pathway">
    <text evidence="1">Cofactor biosynthesis; FAD biosynthesis; FAD from FMN: step 1/1.</text>
</comment>
<dbReference type="Proteomes" id="UP000250043">
    <property type="component" value="Unassembled WGS sequence"/>
</dbReference>
<keyword evidence="9" id="KW-0067">ATP-binding</keyword>
<evidence type="ECO:0000259" key="14">
    <source>
        <dbReference type="Pfam" id="PF01507"/>
    </source>
</evidence>
<feature type="region of interest" description="Disordered" evidence="13">
    <location>
        <begin position="117"/>
        <end position="147"/>
    </location>
</feature>
<dbReference type="PANTHER" id="PTHR23293:SF9">
    <property type="entry name" value="FAD SYNTHASE"/>
    <property type="match status" value="1"/>
</dbReference>
<keyword evidence="8" id="KW-0274">FAD</keyword>
<dbReference type="EC" id="2.7.7.2" evidence="2"/>
<evidence type="ECO:0000256" key="13">
    <source>
        <dbReference type="SAM" id="MobiDB-lite"/>
    </source>
</evidence>
<evidence type="ECO:0000256" key="2">
    <source>
        <dbReference type="ARBA" id="ARBA00012393"/>
    </source>
</evidence>
<dbReference type="GO" id="GO:0016787">
    <property type="term" value="F:hydrolase activity"/>
    <property type="evidence" value="ECO:0007669"/>
    <property type="project" value="UniProtKB-KW"/>
</dbReference>
<feature type="region of interest" description="Disordered" evidence="13">
    <location>
        <begin position="282"/>
        <end position="307"/>
    </location>
</feature>